<evidence type="ECO:0000313" key="2">
    <source>
        <dbReference type="EMBL" id="CAL1395524.1"/>
    </source>
</evidence>
<name>A0AAV2FB78_9ROSI</name>
<reference evidence="2 3" key="1">
    <citation type="submission" date="2024-04" db="EMBL/GenBank/DDBJ databases">
        <authorList>
            <person name="Fracassetti M."/>
        </authorList>
    </citation>
    <scope>NUCLEOTIDE SEQUENCE [LARGE SCALE GENOMIC DNA]</scope>
</reference>
<proteinExistence type="predicted"/>
<protein>
    <submittedName>
        <fullName evidence="2">Uncharacterized protein</fullName>
    </submittedName>
</protein>
<keyword evidence="3" id="KW-1185">Reference proteome</keyword>
<feature type="region of interest" description="Disordered" evidence="1">
    <location>
        <begin position="67"/>
        <end position="90"/>
    </location>
</feature>
<evidence type="ECO:0000313" key="3">
    <source>
        <dbReference type="Proteomes" id="UP001497516"/>
    </source>
</evidence>
<dbReference type="EMBL" id="OZ034819">
    <property type="protein sequence ID" value="CAL1395524.1"/>
    <property type="molecule type" value="Genomic_DNA"/>
</dbReference>
<sequence>MNHSKKVGFRISALPSPRFGFDSLKQRLVQVHALVASNETVIEAGIGDEGAPQLADGFVEEGRSGIGEENQNLDEEAVSEFADGGRRVSF</sequence>
<accession>A0AAV2FB78</accession>
<dbReference type="Proteomes" id="UP001497516">
    <property type="component" value="Chromosome 6"/>
</dbReference>
<evidence type="ECO:0000256" key="1">
    <source>
        <dbReference type="SAM" id="MobiDB-lite"/>
    </source>
</evidence>
<dbReference type="AlphaFoldDB" id="A0AAV2FB78"/>
<organism evidence="2 3">
    <name type="scientific">Linum trigynum</name>
    <dbReference type="NCBI Taxonomy" id="586398"/>
    <lineage>
        <taxon>Eukaryota</taxon>
        <taxon>Viridiplantae</taxon>
        <taxon>Streptophyta</taxon>
        <taxon>Embryophyta</taxon>
        <taxon>Tracheophyta</taxon>
        <taxon>Spermatophyta</taxon>
        <taxon>Magnoliopsida</taxon>
        <taxon>eudicotyledons</taxon>
        <taxon>Gunneridae</taxon>
        <taxon>Pentapetalae</taxon>
        <taxon>rosids</taxon>
        <taxon>fabids</taxon>
        <taxon>Malpighiales</taxon>
        <taxon>Linaceae</taxon>
        <taxon>Linum</taxon>
    </lineage>
</organism>
<gene>
    <name evidence="2" type="ORF">LTRI10_LOCUS35952</name>
</gene>